<dbReference type="OrthoDB" id="67991at2759"/>
<comment type="caution">
    <text evidence="1">The sequence shown here is derived from an EMBL/GenBank/DDBJ whole genome shotgun (WGS) entry which is preliminary data.</text>
</comment>
<protein>
    <submittedName>
        <fullName evidence="1">Uncharacterized protein</fullName>
    </submittedName>
</protein>
<accession>A0A225UWD0</accession>
<gene>
    <name evidence="1" type="ORF">PHMEG_00032781</name>
</gene>
<dbReference type="EMBL" id="NBNE01011153">
    <property type="protein sequence ID" value="OWY96846.1"/>
    <property type="molecule type" value="Genomic_DNA"/>
</dbReference>
<evidence type="ECO:0000313" key="1">
    <source>
        <dbReference type="EMBL" id="OWY96846.1"/>
    </source>
</evidence>
<reference evidence="2" key="1">
    <citation type="submission" date="2017-03" db="EMBL/GenBank/DDBJ databases">
        <title>Phytopthora megakarya and P. palmivora, two closely related causual agents of cacao black pod achieved similar genome size and gene model numbers by different mechanisms.</title>
        <authorList>
            <person name="Ali S."/>
            <person name="Shao J."/>
            <person name="Larry D.J."/>
            <person name="Kronmiller B."/>
            <person name="Shen D."/>
            <person name="Strem M.D."/>
            <person name="Melnick R.L."/>
            <person name="Guiltinan M.J."/>
            <person name="Tyler B.M."/>
            <person name="Meinhardt L.W."/>
            <person name="Bailey B.A."/>
        </authorList>
    </citation>
    <scope>NUCLEOTIDE SEQUENCE [LARGE SCALE GENOMIC DNA]</scope>
    <source>
        <strain evidence="2">zdho120</strain>
    </source>
</reference>
<proteinExistence type="predicted"/>
<keyword evidence="2" id="KW-1185">Reference proteome</keyword>
<evidence type="ECO:0000313" key="2">
    <source>
        <dbReference type="Proteomes" id="UP000198211"/>
    </source>
</evidence>
<organism evidence="1 2">
    <name type="scientific">Phytophthora megakarya</name>
    <dbReference type="NCBI Taxonomy" id="4795"/>
    <lineage>
        <taxon>Eukaryota</taxon>
        <taxon>Sar</taxon>
        <taxon>Stramenopiles</taxon>
        <taxon>Oomycota</taxon>
        <taxon>Peronosporomycetes</taxon>
        <taxon>Peronosporales</taxon>
        <taxon>Peronosporaceae</taxon>
        <taxon>Phytophthora</taxon>
    </lineage>
</organism>
<name>A0A225UWD0_9STRA</name>
<dbReference type="AlphaFoldDB" id="A0A225UWD0"/>
<dbReference type="Proteomes" id="UP000198211">
    <property type="component" value="Unassembled WGS sequence"/>
</dbReference>
<sequence>MEGLALWTESTCSICPELSKVLPALPDQSQRTRGEIDSCLEILRWRSELLVHGDNIGEHMSRFAPNRKCVALAPEAFAVIDFRGNKAGKITEFAPNPNKVTVFFKLGDFSSCRCIFGLVEDAETIS</sequence>